<dbReference type="EMBL" id="BTGU01000150">
    <property type="protein sequence ID" value="GMN63443.1"/>
    <property type="molecule type" value="Genomic_DNA"/>
</dbReference>
<organism evidence="2 3">
    <name type="scientific">Ficus carica</name>
    <name type="common">Common fig</name>
    <dbReference type="NCBI Taxonomy" id="3494"/>
    <lineage>
        <taxon>Eukaryota</taxon>
        <taxon>Viridiplantae</taxon>
        <taxon>Streptophyta</taxon>
        <taxon>Embryophyta</taxon>
        <taxon>Tracheophyta</taxon>
        <taxon>Spermatophyta</taxon>
        <taxon>Magnoliopsida</taxon>
        <taxon>eudicotyledons</taxon>
        <taxon>Gunneridae</taxon>
        <taxon>Pentapetalae</taxon>
        <taxon>rosids</taxon>
        <taxon>fabids</taxon>
        <taxon>Rosales</taxon>
        <taxon>Moraceae</taxon>
        <taxon>Ficeae</taxon>
        <taxon>Ficus</taxon>
    </lineage>
</organism>
<dbReference type="AlphaFoldDB" id="A0AA88DXC7"/>
<evidence type="ECO:0000313" key="3">
    <source>
        <dbReference type="Proteomes" id="UP001187192"/>
    </source>
</evidence>
<accession>A0AA88DXC7</accession>
<keyword evidence="3" id="KW-1185">Reference proteome</keyword>
<dbReference type="Gramene" id="FCD_00021139-RA">
    <property type="protein sequence ID" value="FCD_00021139-RA:cds"/>
    <property type="gene ID" value="FCD_00021139"/>
</dbReference>
<gene>
    <name evidence="2" type="ORF">TIFTF001_032530</name>
</gene>
<sequence>MLRKNPNLSGQCTTTNNQICYNPAAYAIVNLDLPLQRHYRRTTTTASKSFTKLFNGVPSRHGSNFPSPRRRELVRLP</sequence>
<protein>
    <submittedName>
        <fullName evidence="2">Uncharacterized protein</fullName>
    </submittedName>
</protein>
<dbReference type="Proteomes" id="UP001187192">
    <property type="component" value="Unassembled WGS sequence"/>
</dbReference>
<feature type="region of interest" description="Disordered" evidence="1">
    <location>
        <begin position="55"/>
        <end position="77"/>
    </location>
</feature>
<reference evidence="2" key="1">
    <citation type="submission" date="2023-07" db="EMBL/GenBank/DDBJ databases">
        <title>draft genome sequence of fig (Ficus carica).</title>
        <authorList>
            <person name="Takahashi T."/>
            <person name="Nishimura K."/>
        </authorList>
    </citation>
    <scope>NUCLEOTIDE SEQUENCE</scope>
</reference>
<evidence type="ECO:0000256" key="1">
    <source>
        <dbReference type="SAM" id="MobiDB-lite"/>
    </source>
</evidence>
<comment type="caution">
    <text evidence="2">The sequence shown here is derived from an EMBL/GenBank/DDBJ whole genome shotgun (WGS) entry which is preliminary data.</text>
</comment>
<proteinExistence type="predicted"/>
<evidence type="ECO:0000313" key="2">
    <source>
        <dbReference type="EMBL" id="GMN63443.1"/>
    </source>
</evidence>
<name>A0AA88DXC7_FICCA</name>